<name>A0A9R1CSE4_9EURY</name>
<dbReference type="InterPro" id="IPR043821">
    <property type="entry name" value="DUF5799"/>
</dbReference>
<feature type="region of interest" description="Disordered" evidence="1">
    <location>
        <begin position="72"/>
        <end position="95"/>
    </location>
</feature>
<keyword evidence="3" id="KW-1185">Reference proteome</keyword>
<organism evidence="2 3">
    <name type="scientific">Natronomonas aquatica</name>
    <dbReference type="NCBI Taxonomy" id="2841590"/>
    <lineage>
        <taxon>Archaea</taxon>
        <taxon>Methanobacteriati</taxon>
        <taxon>Methanobacteriota</taxon>
        <taxon>Stenosarchaea group</taxon>
        <taxon>Halobacteria</taxon>
        <taxon>Halobacteriales</taxon>
        <taxon>Natronomonadaceae</taxon>
        <taxon>Natronomonas</taxon>
    </lineage>
</organism>
<dbReference type="AlphaFoldDB" id="A0A9R1CSE4"/>
<sequence length="158" mass="17164">MSDWKDMIVGDRMTVDNEFSSRIDDSRFSRQEWGLIMTATTFEIENPGNETDAELVADTSQLPSIIPELEKVTETGPMGRPQPESDSGGGFLDSIRNALGLGGGGSFSGGIDEEELEDAEALVATYAETLQAHLESEGRWNEVRAAAAETETDTETEE</sequence>
<dbReference type="EMBL" id="JAHLKM010000003">
    <property type="protein sequence ID" value="MCQ4332776.1"/>
    <property type="molecule type" value="Genomic_DNA"/>
</dbReference>
<evidence type="ECO:0000256" key="1">
    <source>
        <dbReference type="SAM" id="MobiDB-lite"/>
    </source>
</evidence>
<proteinExistence type="predicted"/>
<reference evidence="2" key="1">
    <citation type="journal article" date="2023" name="Front. Microbiol.">
        <title>Genomic-based phylogenetic and metabolic analyses of the genus Natronomonas, and description of Natronomonas aquatica sp. nov.</title>
        <authorList>
            <person name="Garcia-Roldan A."/>
            <person name="Duran-Viseras A."/>
            <person name="de la Haba R.R."/>
            <person name="Corral P."/>
            <person name="Sanchez-Porro C."/>
            <person name="Ventosa A."/>
        </authorList>
    </citation>
    <scope>NUCLEOTIDE SEQUENCE</scope>
    <source>
        <strain evidence="2">F2-12</strain>
    </source>
</reference>
<feature type="region of interest" description="Disordered" evidence="1">
    <location>
        <begin position="137"/>
        <end position="158"/>
    </location>
</feature>
<dbReference type="Proteomes" id="UP001139494">
    <property type="component" value="Unassembled WGS sequence"/>
</dbReference>
<evidence type="ECO:0000313" key="3">
    <source>
        <dbReference type="Proteomes" id="UP001139494"/>
    </source>
</evidence>
<protein>
    <submittedName>
        <fullName evidence="2">Uncharacterized protein</fullName>
    </submittedName>
</protein>
<dbReference type="RefSeq" id="WP_256028715.1">
    <property type="nucleotide sequence ID" value="NZ_JAHLKM010000003.1"/>
</dbReference>
<comment type="caution">
    <text evidence="2">The sequence shown here is derived from an EMBL/GenBank/DDBJ whole genome shotgun (WGS) entry which is preliminary data.</text>
</comment>
<evidence type="ECO:0000313" key="2">
    <source>
        <dbReference type="EMBL" id="MCQ4332776.1"/>
    </source>
</evidence>
<accession>A0A9R1CSE4</accession>
<gene>
    <name evidence="2" type="ORF">KM295_04560</name>
</gene>
<dbReference type="Pfam" id="PF19113">
    <property type="entry name" value="DUF5799"/>
    <property type="match status" value="1"/>
</dbReference>